<accession>A0A9X1KTR3</accession>
<dbReference type="EMBL" id="JAINUY010000012">
    <property type="protein sequence ID" value="MBZ4037822.1"/>
    <property type="molecule type" value="Genomic_DNA"/>
</dbReference>
<name>A0A9X1KTR3_9FLAO</name>
<proteinExistence type="predicted"/>
<gene>
    <name evidence="1" type="ORF">K6T82_23900</name>
</gene>
<comment type="caution">
    <text evidence="1">The sequence shown here is derived from an EMBL/GenBank/DDBJ whole genome shotgun (WGS) entry which is preliminary data.</text>
</comment>
<dbReference type="RefSeq" id="WP_223711535.1">
    <property type="nucleotide sequence ID" value="NZ_JAINUY010000012.1"/>
</dbReference>
<dbReference type="Proteomes" id="UP001139366">
    <property type="component" value="Unassembled WGS sequence"/>
</dbReference>
<evidence type="ECO:0000313" key="2">
    <source>
        <dbReference type="Proteomes" id="UP001139366"/>
    </source>
</evidence>
<evidence type="ECO:0000313" key="1">
    <source>
        <dbReference type="EMBL" id="MBZ4037822.1"/>
    </source>
</evidence>
<dbReference type="AlphaFoldDB" id="A0A9X1KTR3"/>
<sequence length="103" mass="11890">MTTDKYINDNKTETFKKGDKVIMHSCHEATFEKYKDKVWICATSSFLDKGKQDVVFLEDFSGYFLSKYLKICNSTGMSFVLLNQRSGLINVIDMGESYTKMKL</sequence>
<organism evidence="1 2">
    <name type="scientific">Flavobacterium potami</name>
    <dbReference type="NCBI Taxonomy" id="2872310"/>
    <lineage>
        <taxon>Bacteria</taxon>
        <taxon>Pseudomonadati</taxon>
        <taxon>Bacteroidota</taxon>
        <taxon>Flavobacteriia</taxon>
        <taxon>Flavobacteriales</taxon>
        <taxon>Flavobacteriaceae</taxon>
        <taxon>Flavobacterium</taxon>
    </lineage>
</organism>
<protein>
    <submittedName>
        <fullName evidence="1">Uncharacterized protein</fullName>
    </submittedName>
</protein>
<reference evidence="1 2" key="1">
    <citation type="journal article" date="2023" name="Antonie Van Leeuwenhoek">
        <title>Flavobacterium potami sp. nov., a multi-metal resistance genes harbouring bacterium isolated from shallow river silt.</title>
        <authorList>
            <person name="Li S."/>
            <person name="Mao S."/>
            <person name="Mu W."/>
            <person name="Guo B."/>
            <person name="Li C."/>
            <person name="Zhu Q."/>
            <person name="Hou X."/>
            <person name="Zhao Y."/>
            <person name="Wei S."/>
            <person name="Liu H."/>
            <person name="Liu A."/>
        </authorList>
    </citation>
    <scope>NUCLEOTIDE SEQUENCE [LARGE SCALE GENOMIC DNA]</scope>
    <source>
        <strain evidence="1 2">17A</strain>
    </source>
</reference>
<keyword evidence="2" id="KW-1185">Reference proteome</keyword>